<proteinExistence type="predicted"/>
<dbReference type="PANTHER" id="PTHR31111">
    <property type="entry name" value="BNAA05G37150D PROTEIN-RELATED"/>
    <property type="match status" value="1"/>
</dbReference>
<organism evidence="2 3">
    <name type="scientific">Urochloa decumbens</name>
    <dbReference type="NCBI Taxonomy" id="240449"/>
    <lineage>
        <taxon>Eukaryota</taxon>
        <taxon>Viridiplantae</taxon>
        <taxon>Streptophyta</taxon>
        <taxon>Embryophyta</taxon>
        <taxon>Tracheophyta</taxon>
        <taxon>Spermatophyta</taxon>
        <taxon>Magnoliopsida</taxon>
        <taxon>Liliopsida</taxon>
        <taxon>Poales</taxon>
        <taxon>Poaceae</taxon>
        <taxon>PACMAD clade</taxon>
        <taxon>Panicoideae</taxon>
        <taxon>Panicodae</taxon>
        <taxon>Paniceae</taxon>
        <taxon>Melinidinae</taxon>
        <taxon>Urochloa</taxon>
    </lineage>
</organism>
<dbReference type="InterPro" id="IPR036047">
    <property type="entry name" value="F-box-like_dom_sf"/>
</dbReference>
<dbReference type="InterPro" id="IPR001810">
    <property type="entry name" value="F-box_dom"/>
</dbReference>
<evidence type="ECO:0000313" key="2">
    <source>
        <dbReference type="EMBL" id="CAL5079061.1"/>
    </source>
</evidence>
<accession>A0ABC9FNJ5</accession>
<dbReference type="AlphaFoldDB" id="A0ABC9FNJ5"/>
<name>A0ABC9FNJ5_9POAL</name>
<dbReference type="Pfam" id="PF00646">
    <property type="entry name" value="F-box"/>
    <property type="match status" value="1"/>
</dbReference>
<dbReference type="SUPFAM" id="SSF81383">
    <property type="entry name" value="F-box domain"/>
    <property type="match status" value="1"/>
</dbReference>
<dbReference type="Proteomes" id="UP001497457">
    <property type="component" value="Chromosome 7b"/>
</dbReference>
<evidence type="ECO:0000313" key="3">
    <source>
        <dbReference type="Proteomes" id="UP001497457"/>
    </source>
</evidence>
<dbReference type="EMBL" id="OZ075117">
    <property type="protein sequence ID" value="CAL5079061.1"/>
    <property type="molecule type" value="Genomic_DNA"/>
</dbReference>
<evidence type="ECO:0000259" key="1">
    <source>
        <dbReference type="Pfam" id="PF00646"/>
    </source>
</evidence>
<sequence length="401" mass="44472">MVSSSSYQEAAPPDLAASDNGALLPLTPDATSEVLLRLPVKSLRRLQIVCREWRSLLSAPWFVAAHAAHNREPYYVSATCHDGALEREGQLVDVLDELPSPGRIIKPQVQGKKDDDTVVKMIELSRRSKLEKEHAARGSNLGDYGEPVYLFGQVTGTREHKVLRMIPCRWNRSRKDLVEVCTLRGGCSPAPAEWRPKQARMECIGQSGHWWSCLLLECGLVSVWSGYPNPGTQGASDAPMSVESQPQGPVVIGGVAYFLSVAAYSSIMNPRSIKQQGWVVRFDLEAEEWRPDIRGPNSLVSGDLFDGHRDPSSEVITLANLNGSLVISLGSTRYMDLWFLMDSEKGLWVRQYSVQVERSGYFLPMQPLVMLEDGRIVTLITSTRLLQIYDPITGGFSSLLS</sequence>
<protein>
    <recommendedName>
        <fullName evidence="1">F-box domain-containing protein</fullName>
    </recommendedName>
</protein>
<feature type="domain" description="F-box" evidence="1">
    <location>
        <begin position="26"/>
        <end position="60"/>
    </location>
</feature>
<gene>
    <name evidence="2" type="ORF">URODEC1_LOCUS107428</name>
</gene>
<reference evidence="2 3" key="2">
    <citation type="submission" date="2024-10" db="EMBL/GenBank/DDBJ databases">
        <authorList>
            <person name="Ryan C."/>
        </authorList>
    </citation>
    <scope>NUCLEOTIDE SEQUENCE [LARGE SCALE GENOMIC DNA]</scope>
</reference>
<keyword evidence="3" id="KW-1185">Reference proteome</keyword>
<dbReference type="PANTHER" id="PTHR31111:SF133">
    <property type="entry name" value="OS07G0196600 PROTEIN"/>
    <property type="match status" value="1"/>
</dbReference>
<reference evidence="3" key="1">
    <citation type="submission" date="2024-06" db="EMBL/GenBank/DDBJ databases">
        <authorList>
            <person name="Ryan C."/>
        </authorList>
    </citation>
    <scope>NUCLEOTIDE SEQUENCE [LARGE SCALE GENOMIC DNA]</scope>
</reference>